<dbReference type="SMART" id="SM00028">
    <property type="entry name" value="TPR"/>
    <property type="match status" value="7"/>
</dbReference>
<evidence type="ECO:0000256" key="6">
    <source>
        <dbReference type="PROSITE-ProRule" id="PRU10141"/>
    </source>
</evidence>
<feature type="binding site" evidence="6">
    <location>
        <position position="128"/>
    </location>
    <ligand>
        <name>ATP</name>
        <dbReference type="ChEBI" id="CHEBI:30616"/>
    </ligand>
</feature>
<feature type="domain" description="Protein kinase" evidence="8">
    <location>
        <begin position="97"/>
        <end position="372"/>
    </location>
</feature>
<keyword evidence="2 6" id="KW-0547">Nucleotide-binding</keyword>
<dbReference type="AlphaFoldDB" id="A0A271J6D5"/>
<dbReference type="PANTHER" id="PTHR43289:SF34">
    <property type="entry name" value="SERINE_THREONINE-PROTEIN KINASE YBDM-RELATED"/>
    <property type="match status" value="1"/>
</dbReference>
<feature type="repeat" description="TPR" evidence="5">
    <location>
        <begin position="563"/>
        <end position="596"/>
    </location>
</feature>
<keyword evidence="7" id="KW-0472">Membrane</keyword>
<dbReference type="Gene3D" id="1.10.510.10">
    <property type="entry name" value="Transferase(Phosphotransferase) domain 1"/>
    <property type="match status" value="1"/>
</dbReference>
<name>A0A271J6D5_9BACT</name>
<proteinExistence type="predicted"/>
<reference evidence="9 10" key="1">
    <citation type="submission" date="2016-11" db="EMBL/GenBank/DDBJ databases">
        <title>Study of marine rhodopsin-containing bacteria.</title>
        <authorList>
            <person name="Yoshizawa S."/>
            <person name="Kumagai Y."/>
            <person name="Kogure K."/>
        </authorList>
    </citation>
    <scope>NUCLEOTIDE SEQUENCE [LARGE SCALE GENOMIC DNA]</scope>
    <source>
        <strain evidence="9 10">SAORIC-28</strain>
    </source>
</reference>
<dbReference type="SUPFAM" id="SSF48452">
    <property type="entry name" value="TPR-like"/>
    <property type="match status" value="3"/>
</dbReference>
<dbReference type="PANTHER" id="PTHR43289">
    <property type="entry name" value="MITOGEN-ACTIVATED PROTEIN KINASE KINASE KINASE 20-RELATED"/>
    <property type="match status" value="1"/>
</dbReference>
<accession>A0A271J6D5</accession>
<dbReference type="CDD" id="cd14014">
    <property type="entry name" value="STKc_PknB_like"/>
    <property type="match status" value="1"/>
</dbReference>
<dbReference type="PROSITE" id="PS00107">
    <property type="entry name" value="PROTEIN_KINASE_ATP"/>
    <property type="match status" value="1"/>
</dbReference>
<evidence type="ECO:0000256" key="5">
    <source>
        <dbReference type="PROSITE-ProRule" id="PRU00339"/>
    </source>
</evidence>
<keyword evidence="7" id="KW-0812">Transmembrane</keyword>
<feature type="transmembrane region" description="Helical" evidence="7">
    <location>
        <begin position="397"/>
        <end position="418"/>
    </location>
</feature>
<evidence type="ECO:0000256" key="7">
    <source>
        <dbReference type="SAM" id="Phobius"/>
    </source>
</evidence>
<keyword evidence="10" id="KW-1185">Reference proteome</keyword>
<sequence>MSRIARRFRFSVRRLRSAVPTDSRLHRRAADLFADALDRDPAEREALLADASLDPDVIAEVRSLLAAHDDAGDDALAPLAFGPPGPEALVGQTVGPWRLEGVLGTGGMGVVYEARRVAGGFEQRAALKRVRPGVGADFHARFLRERELLAGLDHAGVARLLDGGIDGSGAPYLAMEFAEGEPITTYADRHGLRLRDRIALFLQACEAVAHAHRHLVVHRDLKPAHVLVADGERGRARVKLLDFGIAKLLKDDDDPGLTRTGAGPLTPQYAAPEQVLGRPVTTATDVYALGVVLYELLTGSRPYDVGGLPLSEAARVVAETQPVRPSQAASRTTDPRRLRGDLDTVVLKALAKEPERRYASAETFADDLRRYLGGLPVEAQPDSVRYRAGKFVRRHRTAVASATLVVLALVGGLGAALWQAAEARAERRTAHRVNAFVTEMLASADPYGGVGRGVTVVEVADIAAERAAHDLAGEPATEAGVRLALGETYRGTGEYEKAEAQVRRALALRQAAYGPRHPETGEALNALGALLIERSRFEAADRVLALALDVHRRHPGEHGAAYARTLVHLGQVALETGDLDAAERHLREAIAMIHRHPRPVPPALLRAGLNARYTLGVTLHEAGEYAVSDSVLVPLLTEMRRADRPPPYLGTTLTTLAWNREYLGETDRIEPYLRESLDFREDRFGPRHTETGYALNDLAYYYHFYGTEYGAAEDAYRQALEIFRDAHGENYTAVPAVLNNLASLYRGTGREREAIPLLEEAVAIQRQLLGPDHVDVSFPLINLGRTYVTLGEPERAEAPLREALALRRRAHGDDHTRVGTALDALAAAARGRGRIDEAITLYRQAADTHARALGPDNANVAEMELFLAEALLEREAAGDRDEARRLVGHARPIISATYPDGNDRTAKAEVLAARLGLRPR</sequence>
<dbReference type="Pfam" id="PF13374">
    <property type="entry name" value="TPR_10"/>
    <property type="match status" value="2"/>
</dbReference>
<keyword evidence="4 6" id="KW-0067">ATP-binding</keyword>
<evidence type="ECO:0000256" key="4">
    <source>
        <dbReference type="ARBA" id="ARBA00022840"/>
    </source>
</evidence>
<dbReference type="Pfam" id="PF13424">
    <property type="entry name" value="TPR_12"/>
    <property type="match status" value="3"/>
</dbReference>
<keyword evidence="5" id="KW-0802">TPR repeat</keyword>
<evidence type="ECO:0000313" key="9">
    <source>
        <dbReference type="EMBL" id="PAP78515.1"/>
    </source>
</evidence>
<dbReference type="InterPro" id="IPR000719">
    <property type="entry name" value="Prot_kinase_dom"/>
</dbReference>
<dbReference type="Proteomes" id="UP000216339">
    <property type="component" value="Unassembled WGS sequence"/>
</dbReference>
<evidence type="ECO:0000259" key="8">
    <source>
        <dbReference type="PROSITE" id="PS50011"/>
    </source>
</evidence>
<keyword evidence="1" id="KW-0808">Transferase</keyword>
<dbReference type="GO" id="GO:0004674">
    <property type="term" value="F:protein serine/threonine kinase activity"/>
    <property type="evidence" value="ECO:0007669"/>
    <property type="project" value="TreeGrafter"/>
</dbReference>
<dbReference type="InterPro" id="IPR019734">
    <property type="entry name" value="TPR_rpt"/>
</dbReference>
<dbReference type="SUPFAM" id="SSF56112">
    <property type="entry name" value="Protein kinase-like (PK-like)"/>
    <property type="match status" value="1"/>
</dbReference>
<evidence type="ECO:0000313" key="10">
    <source>
        <dbReference type="Proteomes" id="UP000216339"/>
    </source>
</evidence>
<dbReference type="InterPro" id="IPR011009">
    <property type="entry name" value="Kinase-like_dom_sf"/>
</dbReference>
<dbReference type="PROSITE" id="PS50005">
    <property type="entry name" value="TPR"/>
    <property type="match status" value="2"/>
</dbReference>
<organism evidence="9 10">
    <name type="scientific">Rubrivirga marina</name>
    <dbReference type="NCBI Taxonomy" id="1196024"/>
    <lineage>
        <taxon>Bacteria</taxon>
        <taxon>Pseudomonadati</taxon>
        <taxon>Rhodothermota</taxon>
        <taxon>Rhodothermia</taxon>
        <taxon>Rhodothermales</taxon>
        <taxon>Rubricoccaceae</taxon>
        <taxon>Rubrivirga</taxon>
    </lineage>
</organism>
<comment type="caution">
    <text evidence="9">The sequence shown here is derived from an EMBL/GenBank/DDBJ whole genome shotgun (WGS) entry which is preliminary data.</text>
</comment>
<evidence type="ECO:0000256" key="3">
    <source>
        <dbReference type="ARBA" id="ARBA00022777"/>
    </source>
</evidence>
<dbReference type="EMBL" id="MQWD01000001">
    <property type="protein sequence ID" value="PAP78515.1"/>
    <property type="molecule type" value="Genomic_DNA"/>
</dbReference>
<evidence type="ECO:0000256" key="1">
    <source>
        <dbReference type="ARBA" id="ARBA00022679"/>
    </source>
</evidence>
<feature type="repeat" description="TPR" evidence="5">
    <location>
        <begin position="479"/>
        <end position="512"/>
    </location>
</feature>
<gene>
    <name evidence="9" type="ORF">BSZ37_19835</name>
</gene>
<dbReference type="Gene3D" id="3.30.200.20">
    <property type="entry name" value="Phosphorylase Kinase, domain 1"/>
    <property type="match status" value="1"/>
</dbReference>
<keyword evidence="3" id="KW-0418">Kinase</keyword>
<keyword evidence="7" id="KW-1133">Transmembrane helix</keyword>
<evidence type="ECO:0000256" key="2">
    <source>
        <dbReference type="ARBA" id="ARBA00022741"/>
    </source>
</evidence>
<dbReference type="PROSITE" id="PS50011">
    <property type="entry name" value="PROTEIN_KINASE_DOM"/>
    <property type="match status" value="1"/>
</dbReference>
<protein>
    <recommendedName>
        <fullName evidence="8">Protein kinase domain-containing protein</fullName>
    </recommendedName>
</protein>
<dbReference type="GO" id="GO:0005524">
    <property type="term" value="F:ATP binding"/>
    <property type="evidence" value="ECO:0007669"/>
    <property type="project" value="UniProtKB-UniRule"/>
</dbReference>
<dbReference type="Gene3D" id="1.25.40.10">
    <property type="entry name" value="Tetratricopeptide repeat domain"/>
    <property type="match status" value="3"/>
</dbReference>
<dbReference type="InterPro" id="IPR017441">
    <property type="entry name" value="Protein_kinase_ATP_BS"/>
</dbReference>
<dbReference type="Pfam" id="PF00069">
    <property type="entry name" value="Pkinase"/>
    <property type="match status" value="1"/>
</dbReference>
<dbReference type="InterPro" id="IPR011990">
    <property type="entry name" value="TPR-like_helical_dom_sf"/>
</dbReference>